<accession>A0A9W7W3L4</accession>
<evidence type="ECO:0000256" key="1">
    <source>
        <dbReference type="SAM" id="SignalP"/>
    </source>
</evidence>
<dbReference type="EMBL" id="RIBY02001224">
    <property type="protein sequence ID" value="KAH9831113.1"/>
    <property type="molecule type" value="Genomic_DNA"/>
</dbReference>
<comment type="caution">
    <text evidence="2">The sequence shown here is derived from an EMBL/GenBank/DDBJ whole genome shotgun (WGS) entry which is preliminary data.</text>
</comment>
<keyword evidence="1" id="KW-0732">Signal</keyword>
<evidence type="ECO:0008006" key="4">
    <source>
        <dbReference type="Google" id="ProtNLM"/>
    </source>
</evidence>
<dbReference type="AlphaFoldDB" id="A0A9W7W3L4"/>
<reference evidence="2 3" key="2">
    <citation type="journal article" date="2021" name="Curr. Genet.">
        <title>Genetic response to nitrogen starvation in the aggressive Eucalyptus foliar pathogen Teratosphaeria destructans.</title>
        <authorList>
            <person name="Havenga M."/>
            <person name="Wingfield B.D."/>
            <person name="Wingfield M.J."/>
            <person name="Dreyer L.L."/>
            <person name="Roets F."/>
            <person name="Aylward J."/>
        </authorList>
    </citation>
    <scope>NUCLEOTIDE SEQUENCE [LARGE SCALE GENOMIC DNA]</scope>
    <source>
        <strain evidence="2">CMW44962</strain>
    </source>
</reference>
<protein>
    <recommendedName>
        <fullName evidence="4">Secreted protein</fullName>
    </recommendedName>
</protein>
<sequence>MQDLILPLLFLVFQLLDVFRASALIRAARLGARRDVVVWAAFVGAAGLRAGGDRGGALALLQMIALEVDGLQVADGVDLGNIGQGCRVDRHVSATWYAQRPDTQAMGRLAGIEAGEVLCRESCALGSAFGLGVDNAVAMIRVLDNVIDMIGQDALLRSIHFGISIDDTASQSAHDFLGIFSP</sequence>
<gene>
    <name evidence="2" type="ORF">Tdes44962_MAKER02191</name>
</gene>
<evidence type="ECO:0000313" key="2">
    <source>
        <dbReference type="EMBL" id="KAH9831113.1"/>
    </source>
</evidence>
<feature type="chain" id="PRO_5040730416" description="Secreted protein" evidence="1">
    <location>
        <begin position="24"/>
        <end position="182"/>
    </location>
</feature>
<organism evidence="2 3">
    <name type="scientific">Teratosphaeria destructans</name>
    <dbReference type="NCBI Taxonomy" id="418781"/>
    <lineage>
        <taxon>Eukaryota</taxon>
        <taxon>Fungi</taxon>
        <taxon>Dikarya</taxon>
        <taxon>Ascomycota</taxon>
        <taxon>Pezizomycotina</taxon>
        <taxon>Dothideomycetes</taxon>
        <taxon>Dothideomycetidae</taxon>
        <taxon>Mycosphaerellales</taxon>
        <taxon>Teratosphaeriaceae</taxon>
        <taxon>Teratosphaeria</taxon>
    </lineage>
</organism>
<keyword evidence="3" id="KW-1185">Reference proteome</keyword>
<reference evidence="2 3" key="1">
    <citation type="journal article" date="2018" name="IMA Fungus">
        <title>IMA Genome-F 10: Nine draft genome sequences of Claviceps purpurea s.lat., including C. arundinis, C. humidiphila, and C. cf. spartinae, pseudomolecules for the pitch canker pathogen Fusarium circinatum, draft genome of Davidsoniella eucalypti, Grosmannia galeiformis, Quambalaria eucalypti, and Teratosphaeria destructans.</title>
        <authorList>
            <person name="Wingfield B.D."/>
            <person name="Liu M."/>
            <person name="Nguyen H.D."/>
            <person name="Lane F.A."/>
            <person name="Morgan S.W."/>
            <person name="De Vos L."/>
            <person name="Wilken P.M."/>
            <person name="Duong T.A."/>
            <person name="Aylward J."/>
            <person name="Coetzee M.P."/>
            <person name="Dadej K."/>
            <person name="De Beer Z.W."/>
            <person name="Findlay W."/>
            <person name="Havenga M."/>
            <person name="Kolarik M."/>
            <person name="Menzies J.G."/>
            <person name="Naidoo K."/>
            <person name="Pochopski O."/>
            <person name="Shoukouhi P."/>
            <person name="Santana Q.C."/>
            <person name="Seifert K.A."/>
            <person name="Soal N."/>
            <person name="Steenkamp E.T."/>
            <person name="Tatham C.T."/>
            <person name="van der Nest M.A."/>
            <person name="Wingfield M.J."/>
        </authorList>
    </citation>
    <scope>NUCLEOTIDE SEQUENCE [LARGE SCALE GENOMIC DNA]</scope>
    <source>
        <strain evidence="2">CMW44962</strain>
    </source>
</reference>
<evidence type="ECO:0000313" key="3">
    <source>
        <dbReference type="Proteomes" id="UP001138500"/>
    </source>
</evidence>
<name>A0A9W7W3L4_9PEZI</name>
<proteinExistence type="predicted"/>
<feature type="signal peptide" evidence="1">
    <location>
        <begin position="1"/>
        <end position="23"/>
    </location>
</feature>
<dbReference type="Proteomes" id="UP001138500">
    <property type="component" value="Unassembled WGS sequence"/>
</dbReference>